<dbReference type="SUPFAM" id="SSF48230">
    <property type="entry name" value="Chondroitin AC/alginate lyase"/>
    <property type="match status" value="1"/>
</dbReference>
<dbReference type="OrthoDB" id="9772435at2"/>
<dbReference type="Pfam" id="PF05426">
    <property type="entry name" value="Alginate_lyase"/>
    <property type="match status" value="1"/>
</dbReference>
<evidence type="ECO:0000313" key="7">
    <source>
        <dbReference type="EMBL" id="PRP66191.1"/>
    </source>
</evidence>
<keyword evidence="4" id="KW-0456">Lyase</keyword>
<keyword evidence="3" id="KW-0574">Periplasm</keyword>
<dbReference type="GO" id="GO:0042597">
    <property type="term" value="C:periplasmic space"/>
    <property type="evidence" value="ECO:0007669"/>
    <property type="project" value="UniProtKB-SubCell"/>
</dbReference>
<evidence type="ECO:0000259" key="6">
    <source>
        <dbReference type="Pfam" id="PF07940"/>
    </source>
</evidence>
<dbReference type="Proteomes" id="UP000239532">
    <property type="component" value="Unassembled WGS sequence"/>
</dbReference>
<evidence type="ECO:0000256" key="1">
    <source>
        <dbReference type="ARBA" id="ARBA00004418"/>
    </source>
</evidence>
<dbReference type="InterPro" id="IPR012480">
    <property type="entry name" value="Hepar_II_III_C"/>
</dbReference>
<keyword evidence="8" id="KW-1185">Reference proteome</keyword>
<dbReference type="RefSeq" id="WP_105982031.1">
    <property type="nucleotide sequence ID" value="NZ_MQUC01000003.1"/>
</dbReference>
<comment type="subcellular location">
    <subcellularLocation>
        <location evidence="1">Periplasm</location>
    </subcellularLocation>
</comment>
<dbReference type="EMBL" id="MQUC01000003">
    <property type="protein sequence ID" value="PRP66191.1"/>
    <property type="molecule type" value="Genomic_DNA"/>
</dbReference>
<dbReference type="InterPro" id="IPR008397">
    <property type="entry name" value="Alginate_lyase_dom"/>
</dbReference>
<dbReference type="PANTHER" id="PTHR39210">
    <property type="entry name" value="HEPARIN-SULFATE LYASE"/>
    <property type="match status" value="1"/>
</dbReference>
<evidence type="ECO:0000256" key="4">
    <source>
        <dbReference type="ARBA" id="ARBA00023239"/>
    </source>
</evidence>
<dbReference type="PANTHER" id="PTHR39210:SF1">
    <property type="entry name" value="HEPARIN-SULFATE LYASE"/>
    <property type="match status" value="1"/>
</dbReference>
<evidence type="ECO:0000256" key="3">
    <source>
        <dbReference type="ARBA" id="ARBA00022764"/>
    </source>
</evidence>
<evidence type="ECO:0000313" key="8">
    <source>
        <dbReference type="Proteomes" id="UP000239532"/>
    </source>
</evidence>
<dbReference type="GO" id="GO:0016829">
    <property type="term" value="F:lyase activity"/>
    <property type="evidence" value="ECO:0007669"/>
    <property type="project" value="UniProtKB-KW"/>
</dbReference>
<dbReference type="Gene3D" id="1.50.10.100">
    <property type="entry name" value="Chondroitin AC/alginate lyase"/>
    <property type="match status" value="1"/>
</dbReference>
<evidence type="ECO:0000256" key="2">
    <source>
        <dbReference type="ARBA" id="ARBA00022729"/>
    </source>
</evidence>
<evidence type="ECO:0000259" key="5">
    <source>
        <dbReference type="Pfam" id="PF05426"/>
    </source>
</evidence>
<dbReference type="AlphaFoldDB" id="A0A2S9WRS8"/>
<organism evidence="7 8">
    <name type="scientific">Nonlabens agnitus</name>
    <dbReference type="NCBI Taxonomy" id="870484"/>
    <lineage>
        <taxon>Bacteria</taxon>
        <taxon>Pseudomonadati</taxon>
        <taxon>Bacteroidota</taxon>
        <taxon>Flavobacteriia</taxon>
        <taxon>Flavobacteriales</taxon>
        <taxon>Flavobacteriaceae</taxon>
        <taxon>Nonlabens</taxon>
    </lineage>
</organism>
<gene>
    <name evidence="7" type="ORF">BST86_03340</name>
</gene>
<proteinExistence type="predicted"/>
<dbReference type="Pfam" id="PF07940">
    <property type="entry name" value="Hepar_II_III_C"/>
    <property type="match status" value="1"/>
</dbReference>
<name>A0A2S9WRS8_9FLAO</name>
<reference evidence="7 8" key="1">
    <citation type="submission" date="2016-11" db="EMBL/GenBank/DDBJ databases">
        <title>Trade-off between light-utilization and light-protection in marine flavobacteria.</title>
        <authorList>
            <person name="Kumagai Y."/>
        </authorList>
    </citation>
    <scope>NUCLEOTIDE SEQUENCE [LARGE SCALE GENOMIC DNA]</scope>
    <source>
        <strain evidence="7 8">JCM 17109</strain>
    </source>
</reference>
<dbReference type="Gene3D" id="2.70.98.70">
    <property type="match status" value="1"/>
</dbReference>
<accession>A0A2S9WRS8</accession>
<dbReference type="InterPro" id="IPR008929">
    <property type="entry name" value="Chondroitin_lyas"/>
</dbReference>
<keyword evidence="2" id="KW-0732">Signal</keyword>
<feature type="domain" description="Heparinase II/III-like C-terminal" evidence="6">
    <location>
        <begin position="377"/>
        <end position="597"/>
    </location>
</feature>
<comment type="caution">
    <text evidence="7">The sequence shown here is derived from an EMBL/GenBank/DDBJ whole genome shotgun (WGS) entry which is preliminary data.</text>
</comment>
<feature type="domain" description="Alginate lyase" evidence="5">
    <location>
        <begin position="79"/>
        <end position="303"/>
    </location>
</feature>
<sequence length="733" mass="82599">MADAAYNDKYPSLMIAHDALEGLQNSMDKYPLWDATVKANIKEISDVIKDSIEVPIPKDMAGGYTHTRHKNNYLNAQKAAVLYQITQEEPYAIYVRDMLLEYAKIYKDLPLHPEPRSYARGKLFWQCLNDANWLVYMSQAYDAIHSYLTPQEISILEKHLFVPMADFLSLETPQFFNRIHNHSTWGNVAVGMIGLAMDNQELIDRALYGMEIDSTTIGQKDNDGGFIRTADQKAGFLANLEEPFSPDGYYTEGPYYQRYAMYPFLVFAQGLQNKRPDLKIFEYKDSVLLKAVDALLQLTDSDGDFFPINDGQKGMSYYSRELVSAVNIAYYYGSRNPSLVDLAIKQGQVQLDQTGLAVAQAAANGNVKPFEKRSLMLRDGSQGDEGGLAVIRSDRQDLELLFKFTGQGLSHGHYDKLSYSLYQDGHEVIPDYGLARFVNVEQKNGGGYLKENKTWAKQTVAHNTLVQDEKSHFDGDYETGAAHHSQLEFYDFAFAKAKIVQATEQNAYPGTSMNRTIAMLQVPGVDHDVVVDILKINSNESHQYDLPLYYQGQILQVNQKVKKGNELKPLGTQNGYQHLWKSGVATANSDNTTLNWLDAYKRFYTATMATSQGDQLIFVDLGANDPFNNLKTQPGVIQRKSTTKEAVFAMAIEAHGSYDPVSELSSGAYGSLSNLEIVSSNEDYIGLVLTTKKGIMQMLIVTLRDHEKDTDHDMTINNKNYKWTGPYWYGQIN</sequence>
<protein>
    <submittedName>
        <fullName evidence="7">Heparinase</fullName>
    </submittedName>
</protein>